<dbReference type="SUPFAM" id="SSF46785">
    <property type="entry name" value="Winged helix' DNA-binding domain"/>
    <property type="match status" value="1"/>
</dbReference>
<dbReference type="EMBL" id="BAABGP010000008">
    <property type="protein sequence ID" value="GAA4483402.1"/>
    <property type="molecule type" value="Genomic_DNA"/>
</dbReference>
<reference evidence="3" key="1">
    <citation type="journal article" date="2019" name="Int. J. Syst. Evol. Microbiol.">
        <title>The Global Catalogue of Microorganisms (GCM) 10K type strain sequencing project: providing services to taxonomists for standard genome sequencing and annotation.</title>
        <authorList>
            <consortium name="The Broad Institute Genomics Platform"/>
            <consortium name="The Broad Institute Genome Sequencing Center for Infectious Disease"/>
            <person name="Wu L."/>
            <person name="Ma J."/>
        </authorList>
    </citation>
    <scope>NUCLEOTIDE SEQUENCE [LARGE SCALE GENOMIC DNA]</scope>
    <source>
        <strain evidence="3">JCM 17839</strain>
    </source>
</reference>
<dbReference type="RefSeq" id="WP_345185700.1">
    <property type="nucleotide sequence ID" value="NZ_BAABGP010000008.1"/>
</dbReference>
<gene>
    <name evidence="2" type="ORF">GCM10023171_14860</name>
</gene>
<dbReference type="Gene3D" id="1.10.10.10">
    <property type="entry name" value="Winged helix-like DNA-binding domain superfamily/Winged helix DNA-binding domain"/>
    <property type="match status" value="1"/>
</dbReference>
<dbReference type="Pfam" id="PF12840">
    <property type="entry name" value="HTH_20"/>
    <property type="match status" value="1"/>
</dbReference>
<proteinExistence type="predicted"/>
<dbReference type="InterPro" id="IPR036390">
    <property type="entry name" value="WH_DNA-bd_sf"/>
</dbReference>
<dbReference type="InterPro" id="IPR036388">
    <property type="entry name" value="WH-like_DNA-bd_sf"/>
</dbReference>
<feature type="region of interest" description="Disordered" evidence="1">
    <location>
        <begin position="69"/>
        <end position="92"/>
    </location>
</feature>
<evidence type="ECO:0000256" key="1">
    <source>
        <dbReference type="SAM" id="MobiDB-lite"/>
    </source>
</evidence>
<protein>
    <submittedName>
        <fullName evidence="2">Helix-turn-helix domain-containing protein</fullName>
    </submittedName>
</protein>
<sequence>MSTAGSNQDLHEVSLLADDVRRRLYDVVVAQSEAITREQAAAAAGVGRALAAYHLDRLAEAGLIEVGFARTPGRTGPGSGRPAKQYSRSSRELSVTLPPRDYALLARILATAVEGSASDRVGAALRGAAAEEGEALGCRSHTVPDALTVAGYEPVTDPAGDIVLRNCPFHSVVQEHTALVCSLNHAFVQGALAGAGEDPGRAELCPRAGHCCVVVHPVPSAPGGDLTGPATEQDGVS</sequence>
<dbReference type="Proteomes" id="UP001500731">
    <property type="component" value="Unassembled WGS sequence"/>
</dbReference>
<comment type="caution">
    <text evidence="2">The sequence shown here is derived from an EMBL/GenBank/DDBJ whole genome shotgun (WGS) entry which is preliminary data.</text>
</comment>
<evidence type="ECO:0000313" key="2">
    <source>
        <dbReference type="EMBL" id="GAA4483402.1"/>
    </source>
</evidence>
<organism evidence="2 3">
    <name type="scientific">Microbacterium panaciterrae</name>
    <dbReference type="NCBI Taxonomy" id="985759"/>
    <lineage>
        <taxon>Bacteria</taxon>
        <taxon>Bacillati</taxon>
        <taxon>Actinomycetota</taxon>
        <taxon>Actinomycetes</taxon>
        <taxon>Micrococcales</taxon>
        <taxon>Microbacteriaceae</taxon>
        <taxon>Microbacterium</taxon>
    </lineage>
</organism>
<evidence type="ECO:0000313" key="3">
    <source>
        <dbReference type="Proteomes" id="UP001500731"/>
    </source>
</evidence>
<keyword evidence="3" id="KW-1185">Reference proteome</keyword>
<accession>A0ABP8PA92</accession>
<name>A0ABP8PA92_9MICO</name>